<proteinExistence type="predicted"/>
<sequence length="176" mass="19899">MRKCTYFYATPADFHALMELVEAEHTFVYVVHPDFASPVVNFYEKARKIPDLLTMFPGHIIQDVFLVPPGTQVQTSSYQNIKGTRYSLRPPEFTSSVVIQFAGEHPEGALIRSRFWAHGTAPEVLRVEAALFRHMRRTFRNIGGPKVGPTAFAQLLNGRRLTLNVNAPPETDLRAD</sequence>
<gene>
    <name evidence="1" type="ORF">EDD52_1442</name>
</gene>
<evidence type="ECO:0000313" key="2">
    <source>
        <dbReference type="Proteomes" id="UP000295696"/>
    </source>
</evidence>
<protein>
    <submittedName>
        <fullName evidence="1">Uncharacterized protein</fullName>
    </submittedName>
</protein>
<reference evidence="1 2" key="1">
    <citation type="submission" date="2019-03" db="EMBL/GenBank/DDBJ databases">
        <title>Genomic Encyclopedia of Type Strains, Phase IV (KMG-IV): sequencing the most valuable type-strain genomes for metagenomic binning, comparative biology and taxonomic classification.</title>
        <authorList>
            <person name="Goeker M."/>
        </authorList>
    </citation>
    <scope>NUCLEOTIDE SEQUENCE [LARGE SCALE GENOMIC DNA]</scope>
    <source>
        <strain evidence="1 2">DSM 104836</strain>
    </source>
</reference>
<dbReference type="EMBL" id="SLZU01000044">
    <property type="protein sequence ID" value="TCS50798.1"/>
    <property type="molecule type" value="Genomic_DNA"/>
</dbReference>
<dbReference type="Proteomes" id="UP000295696">
    <property type="component" value="Unassembled WGS sequence"/>
</dbReference>
<keyword evidence="2" id="KW-1185">Reference proteome</keyword>
<comment type="caution">
    <text evidence="1">The sequence shown here is derived from an EMBL/GenBank/DDBJ whole genome shotgun (WGS) entry which is preliminary data.</text>
</comment>
<organism evidence="1 2">
    <name type="scientific">Primorskyibacter sedentarius</name>
    <dbReference type="NCBI Taxonomy" id="745311"/>
    <lineage>
        <taxon>Bacteria</taxon>
        <taxon>Pseudomonadati</taxon>
        <taxon>Pseudomonadota</taxon>
        <taxon>Alphaproteobacteria</taxon>
        <taxon>Rhodobacterales</taxon>
        <taxon>Roseobacteraceae</taxon>
        <taxon>Primorskyibacter</taxon>
    </lineage>
</organism>
<accession>A0A4R3IPL4</accession>
<name>A0A4R3IPL4_9RHOB</name>
<dbReference type="AlphaFoldDB" id="A0A4R3IPL4"/>
<evidence type="ECO:0000313" key="1">
    <source>
        <dbReference type="EMBL" id="TCS50798.1"/>
    </source>
</evidence>